<dbReference type="PANTHER" id="PTHR43711:SF1">
    <property type="entry name" value="HISTIDINE KINASE 1"/>
    <property type="match status" value="1"/>
</dbReference>
<name>A0A1B1ALX6_9PROT</name>
<dbReference type="InterPro" id="IPR036890">
    <property type="entry name" value="HATPase_C_sf"/>
</dbReference>
<dbReference type="CDD" id="cd00082">
    <property type="entry name" value="HisKA"/>
    <property type="match status" value="1"/>
</dbReference>
<dbReference type="Pfam" id="PF00512">
    <property type="entry name" value="HisKA"/>
    <property type="match status" value="1"/>
</dbReference>
<dbReference type="GO" id="GO:0000155">
    <property type="term" value="F:phosphorelay sensor kinase activity"/>
    <property type="evidence" value="ECO:0007669"/>
    <property type="project" value="InterPro"/>
</dbReference>
<dbReference type="PRINTS" id="PR00344">
    <property type="entry name" value="BCTRLSENSOR"/>
</dbReference>
<feature type="domain" description="Histidine kinase" evidence="8">
    <location>
        <begin position="465"/>
        <end position="681"/>
    </location>
</feature>
<keyword evidence="10" id="KW-1185">Reference proteome</keyword>
<keyword evidence="3" id="KW-0597">Phosphoprotein</keyword>
<proteinExistence type="predicted"/>
<reference evidence="9 10" key="1">
    <citation type="submission" date="2015-11" db="EMBL/GenBank/DDBJ databases">
        <title>Whole-Genome Sequence of Candidatus Oderbacter manganicum from the National Park Lower Oder Valley, Germany.</title>
        <authorList>
            <person name="Braun B."/>
            <person name="Liere K."/>
            <person name="Szewzyk U."/>
        </authorList>
    </citation>
    <scope>NUCLEOTIDE SEQUENCE [LARGE SCALE GENOMIC DNA]</scope>
    <source>
        <strain evidence="9 10">OTSz_A_272</strain>
    </source>
</reference>
<dbReference type="SMART" id="SM00387">
    <property type="entry name" value="HATPase_c"/>
    <property type="match status" value="1"/>
</dbReference>
<dbReference type="SUPFAM" id="SSF55874">
    <property type="entry name" value="ATPase domain of HSP90 chaperone/DNA topoisomerase II/histidine kinase"/>
    <property type="match status" value="1"/>
</dbReference>
<dbReference type="InterPro" id="IPR003594">
    <property type="entry name" value="HATPase_dom"/>
</dbReference>
<keyword evidence="5" id="KW-0418">Kinase</keyword>
<keyword evidence="6" id="KW-0902">Two-component regulatory system</keyword>
<keyword evidence="4" id="KW-0808">Transferase</keyword>
<dbReference type="FunFam" id="3.30.565.10:FF:000010">
    <property type="entry name" value="Sensor histidine kinase RcsC"/>
    <property type="match status" value="1"/>
</dbReference>
<dbReference type="InterPro" id="IPR036097">
    <property type="entry name" value="HisK_dim/P_sf"/>
</dbReference>
<organism evidence="9 10">
    <name type="scientific">Candidatus Viadribacter manganicus</name>
    <dbReference type="NCBI Taxonomy" id="1759059"/>
    <lineage>
        <taxon>Bacteria</taxon>
        <taxon>Pseudomonadati</taxon>
        <taxon>Pseudomonadota</taxon>
        <taxon>Alphaproteobacteria</taxon>
        <taxon>Hyphomonadales</taxon>
        <taxon>Hyphomonadaceae</taxon>
        <taxon>Candidatus Viadribacter</taxon>
    </lineage>
</organism>
<feature type="transmembrane region" description="Helical" evidence="7">
    <location>
        <begin position="371"/>
        <end position="392"/>
    </location>
</feature>
<dbReference type="CDD" id="cd16922">
    <property type="entry name" value="HATPase_EvgS-ArcB-TorS-like"/>
    <property type="match status" value="1"/>
</dbReference>
<evidence type="ECO:0000256" key="7">
    <source>
        <dbReference type="SAM" id="Phobius"/>
    </source>
</evidence>
<dbReference type="Gene3D" id="6.10.340.10">
    <property type="match status" value="1"/>
</dbReference>
<evidence type="ECO:0000256" key="3">
    <source>
        <dbReference type="ARBA" id="ARBA00022553"/>
    </source>
</evidence>
<evidence type="ECO:0000313" key="10">
    <source>
        <dbReference type="Proteomes" id="UP000092498"/>
    </source>
</evidence>
<evidence type="ECO:0000256" key="1">
    <source>
        <dbReference type="ARBA" id="ARBA00000085"/>
    </source>
</evidence>
<keyword evidence="7" id="KW-1133">Transmembrane helix</keyword>
<dbReference type="KEGG" id="cbot:ATE48_17305"/>
<dbReference type="InterPro" id="IPR004358">
    <property type="entry name" value="Sig_transdc_His_kin-like_C"/>
</dbReference>
<dbReference type="InParanoid" id="A0A1B1ALX6"/>
<evidence type="ECO:0000259" key="8">
    <source>
        <dbReference type="PROSITE" id="PS50109"/>
    </source>
</evidence>
<evidence type="ECO:0000256" key="5">
    <source>
        <dbReference type="ARBA" id="ARBA00022777"/>
    </source>
</evidence>
<accession>A0A1B1ALX6</accession>
<dbReference type="STRING" id="1759059.ATE48_17305"/>
<dbReference type="EC" id="2.7.13.3" evidence="2"/>
<dbReference type="Gene3D" id="1.10.287.130">
    <property type="match status" value="1"/>
</dbReference>
<dbReference type="InterPro" id="IPR005467">
    <property type="entry name" value="His_kinase_dom"/>
</dbReference>
<comment type="catalytic activity">
    <reaction evidence="1">
        <text>ATP + protein L-histidine = ADP + protein N-phospho-L-histidine.</text>
        <dbReference type="EC" id="2.7.13.3"/>
    </reaction>
</comment>
<keyword evidence="7" id="KW-0812">Transmembrane</keyword>
<dbReference type="InterPro" id="IPR050736">
    <property type="entry name" value="Sensor_HK_Regulatory"/>
</dbReference>
<dbReference type="Pfam" id="PF02518">
    <property type="entry name" value="HATPase_c"/>
    <property type="match status" value="1"/>
</dbReference>
<dbReference type="InterPro" id="IPR003661">
    <property type="entry name" value="HisK_dim/P_dom"/>
</dbReference>
<evidence type="ECO:0000256" key="4">
    <source>
        <dbReference type="ARBA" id="ARBA00022679"/>
    </source>
</evidence>
<dbReference type="EMBL" id="CP013244">
    <property type="protein sequence ID" value="ANP47535.1"/>
    <property type="molecule type" value="Genomic_DNA"/>
</dbReference>
<keyword evidence="7" id="KW-0472">Membrane</keyword>
<dbReference type="Proteomes" id="UP000092498">
    <property type="component" value="Chromosome"/>
</dbReference>
<dbReference type="Gene3D" id="3.30.565.10">
    <property type="entry name" value="Histidine kinase-like ATPase, C-terminal domain"/>
    <property type="match status" value="1"/>
</dbReference>
<evidence type="ECO:0000256" key="2">
    <source>
        <dbReference type="ARBA" id="ARBA00012438"/>
    </source>
</evidence>
<evidence type="ECO:0000256" key="6">
    <source>
        <dbReference type="ARBA" id="ARBA00023012"/>
    </source>
</evidence>
<evidence type="ECO:0000313" key="9">
    <source>
        <dbReference type="EMBL" id="ANP47535.1"/>
    </source>
</evidence>
<dbReference type="PROSITE" id="PS50109">
    <property type="entry name" value="HIS_KIN"/>
    <property type="match status" value="1"/>
</dbReference>
<gene>
    <name evidence="9" type="ORF">ATE48_17305</name>
</gene>
<dbReference type="SMART" id="SM00388">
    <property type="entry name" value="HisKA"/>
    <property type="match status" value="1"/>
</dbReference>
<dbReference type="AlphaFoldDB" id="A0A1B1ALX6"/>
<protein>
    <recommendedName>
        <fullName evidence="2">histidine kinase</fullName>
        <ecNumber evidence="2">2.7.13.3</ecNumber>
    </recommendedName>
</protein>
<dbReference type="PANTHER" id="PTHR43711">
    <property type="entry name" value="TWO-COMPONENT HISTIDINE KINASE"/>
    <property type="match status" value="1"/>
</dbReference>
<dbReference type="SUPFAM" id="SSF47384">
    <property type="entry name" value="Homodimeric domain of signal transducing histidine kinase"/>
    <property type="match status" value="1"/>
</dbReference>
<sequence>MGIRVFLRRAFRSSIAGKIAAAVLISTILVTAAGSTAAFLVYREAAMRAALDSTLAYLTERRKSEERLFDDLRYVQNGARQLYQQHLGRLEPQQSARRFDRLFPLQADGTRRSADMLFDGGLDPDGIDVGGIGSFMADGGALTVEEKRELYAAYLVLRDMGPIMRARLNNLYFFTPSNRMVMYAPDREDRLSYYRHEAPASFSFQHEEFAQISTSSANPDALTRCTGLRSLITDRTNTRLSSACLTPVDVNGRRQGAWGSSITVADDLQASVRNALTGMSNAILDRHGALIAHPRLTQAGASEAATEVAEELGIARVMAFIGESGQDSGVIPTPVNGNYVVFARIAGPDWIFLSLVPKEAASQYAGKSAGVFLLIGVLAVLAQVLLLASLMYRWVVRPTLRLTQAASMNASLSIDDLTLRKDEIGELARALAERDQRDAERMSELAAASASAEAANAAKSHFLAMMSHELRTPLNAIIGYTEILREDAGDEGYDVTDHDRVLVAARRLLHLINEILDLSKVESGRMVLHIQNTDVGDVAREAVDAVRPQAEANGNRVVLEVQPGLPLVRTDDFKLGQCLLNLLSNASKFTKGGVISLRVSARSDKVVFEIADTGIGIPADKLETLFEPFVQAESSTTRTFGGTGLGLAITRRMAQLMGGDVSVRSEIGKGSVFTLTIAAESATNVEPELEAAK</sequence>